<dbReference type="SUPFAM" id="SSF53335">
    <property type="entry name" value="S-adenosyl-L-methionine-dependent methyltransferases"/>
    <property type="match status" value="1"/>
</dbReference>
<evidence type="ECO:0000313" key="10">
    <source>
        <dbReference type="RefSeq" id="XP_019645712.1"/>
    </source>
</evidence>
<comment type="similarity">
    <text evidence="7">Belongs to the class I-like SAM-binding methyltransferase superfamily. Cation-dependent O-methyltransferase family.</text>
</comment>
<feature type="transmembrane region" description="Helical" evidence="8">
    <location>
        <begin position="23"/>
        <end position="40"/>
    </location>
</feature>
<keyword evidence="2" id="KW-0489">Methyltransferase</keyword>
<dbReference type="Gene3D" id="3.40.50.150">
    <property type="entry name" value="Vaccinia Virus protein VP39"/>
    <property type="match status" value="1"/>
</dbReference>
<dbReference type="InterPro" id="IPR002935">
    <property type="entry name" value="SAM_O-MeTrfase"/>
</dbReference>
<organism evidence="9 10">
    <name type="scientific">Branchiostoma belcheri</name>
    <name type="common">Amphioxus</name>
    <dbReference type="NCBI Taxonomy" id="7741"/>
    <lineage>
        <taxon>Eukaryota</taxon>
        <taxon>Metazoa</taxon>
        <taxon>Chordata</taxon>
        <taxon>Cephalochordata</taxon>
        <taxon>Leptocardii</taxon>
        <taxon>Amphioxiformes</taxon>
        <taxon>Branchiostomatidae</taxon>
        <taxon>Branchiostoma</taxon>
    </lineage>
</organism>
<keyword evidence="6" id="KW-0128">Catecholamine metabolism</keyword>
<dbReference type="RefSeq" id="XP_019645712.1">
    <property type="nucleotide sequence ID" value="XM_019790153.1"/>
</dbReference>
<protein>
    <recommendedName>
        <fullName evidence="1">catechol O-methyltransferase</fullName>
        <ecNumber evidence="1">2.1.1.6</ecNumber>
    </recommendedName>
</protein>
<dbReference type="PANTHER" id="PTHR43836:SF2">
    <property type="entry name" value="CATECHOL O-METHYLTRANSFERASE 1-RELATED"/>
    <property type="match status" value="1"/>
</dbReference>
<evidence type="ECO:0000256" key="5">
    <source>
        <dbReference type="ARBA" id="ARBA00022867"/>
    </source>
</evidence>
<keyword evidence="8" id="KW-1133">Transmembrane helix</keyword>
<dbReference type="KEGG" id="bbel:109486332"/>
<evidence type="ECO:0000256" key="8">
    <source>
        <dbReference type="SAM" id="Phobius"/>
    </source>
</evidence>
<dbReference type="PANTHER" id="PTHR43836">
    <property type="entry name" value="CATECHOL O-METHYLTRANSFERASE 1-RELATED"/>
    <property type="match status" value="1"/>
</dbReference>
<dbReference type="EC" id="2.1.1.6" evidence="1"/>
<dbReference type="GO" id="GO:0032259">
    <property type="term" value="P:methylation"/>
    <property type="evidence" value="ECO:0007669"/>
    <property type="project" value="UniProtKB-KW"/>
</dbReference>
<sequence length="266" mass="30049">MTYRRLNRPGPPYLYILEQVKMNWSYLGTALAIIVLIRLVKAYITKRWGPVLVPMLEKVFGTTKWEELVLQHVKKHAVAGDPDSVLQTFDNLCTTRKWTLKTSGKRGEMLDGTIRDTKPRVCLEMGTSYGYTAVRIGRLLSPGARLLTLEPNPQLAKVAEEMVQLAGLQDKVTVITADADDVIPQLTKKYDVTDIDIVFLDYWKDRYIRDLQLIQEHGLLKSGFVVVTDQIGDGQATDHTVEYDTGAEKFECTLKPVDSDDTSVRS</sequence>
<dbReference type="GeneID" id="109486332"/>
<keyword evidence="8" id="KW-0812">Transmembrane</keyword>
<keyword evidence="4" id="KW-0949">S-adenosyl-L-methionine</keyword>
<dbReference type="GO" id="GO:0016206">
    <property type="term" value="F:catechol O-methyltransferase activity"/>
    <property type="evidence" value="ECO:0007669"/>
    <property type="project" value="UniProtKB-EC"/>
</dbReference>
<dbReference type="CDD" id="cd02440">
    <property type="entry name" value="AdoMet_MTases"/>
    <property type="match status" value="1"/>
</dbReference>
<evidence type="ECO:0000256" key="1">
    <source>
        <dbReference type="ARBA" id="ARBA00012880"/>
    </source>
</evidence>
<evidence type="ECO:0000256" key="4">
    <source>
        <dbReference type="ARBA" id="ARBA00022691"/>
    </source>
</evidence>
<proteinExistence type="inferred from homology"/>
<evidence type="ECO:0000256" key="7">
    <source>
        <dbReference type="ARBA" id="ARBA00023453"/>
    </source>
</evidence>
<reference evidence="10" key="1">
    <citation type="submission" date="2025-08" db="UniProtKB">
        <authorList>
            <consortium name="RefSeq"/>
        </authorList>
    </citation>
    <scope>IDENTIFICATION</scope>
    <source>
        <tissue evidence="10">Gonad</tissue>
    </source>
</reference>
<dbReference type="FunFam" id="3.40.50.150:FF:000054">
    <property type="entry name" value="Catechol O-methyltransferase"/>
    <property type="match status" value="1"/>
</dbReference>
<dbReference type="InterPro" id="IPR029063">
    <property type="entry name" value="SAM-dependent_MTases_sf"/>
</dbReference>
<accession>A0A6P5ARM3</accession>
<evidence type="ECO:0000256" key="3">
    <source>
        <dbReference type="ARBA" id="ARBA00022679"/>
    </source>
</evidence>
<keyword evidence="8" id="KW-0472">Membrane</keyword>
<evidence type="ECO:0000256" key="2">
    <source>
        <dbReference type="ARBA" id="ARBA00022603"/>
    </source>
</evidence>
<evidence type="ECO:0000256" key="6">
    <source>
        <dbReference type="ARBA" id="ARBA00022939"/>
    </source>
</evidence>
<keyword evidence="9" id="KW-1185">Reference proteome</keyword>
<keyword evidence="3" id="KW-0808">Transferase</keyword>
<dbReference type="PROSITE" id="PS51682">
    <property type="entry name" value="SAM_OMT_I"/>
    <property type="match status" value="1"/>
</dbReference>
<keyword evidence="5" id="KW-0531">Neurotransmitter degradation</keyword>
<dbReference type="OrthoDB" id="186626at2759"/>
<dbReference type="Pfam" id="PF01596">
    <property type="entry name" value="Methyltransf_3"/>
    <property type="match status" value="1"/>
</dbReference>
<gene>
    <name evidence="10" type="primary">LOC109486332</name>
</gene>
<dbReference type="GO" id="GO:0042417">
    <property type="term" value="P:dopamine metabolic process"/>
    <property type="evidence" value="ECO:0007669"/>
    <property type="project" value="TreeGrafter"/>
</dbReference>
<evidence type="ECO:0000313" key="9">
    <source>
        <dbReference type="Proteomes" id="UP000515135"/>
    </source>
</evidence>
<dbReference type="GO" id="GO:0042424">
    <property type="term" value="P:catecholamine catabolic process"/>
    <property type="evidence" value="ECO:0007669"/>
    <property type="project" value="TreeGrafter"/>
</dbReference>
<name>A0A6P5ARM3_BRABE</name>
<dbReference type="Proteomes" id="UP000515135">
    <property type="component" value="Unplaced"/>
</dbReference>
<dbReference type="AlphaFoldDB" id="A0A6P5ARM3"/>
<dbReference type="GO" id="GO:0032502">
    <property type="term" value="P:developmental process"/>
    <property type="evidence" value="ECO:0007669"/>
    <property type="project" value="TreeGrafter"/>
</dbReference>